<dbReference type="GO" id="GO:0016787">
    <property type="term" value="F:hydrolase activity"/>
    <property type="evidence" value="ECO:0007669"/>
    <property type="project" value="UniProtKB-KW"/>
</dbReference>
<reference evidence="9" key="1">
    <citation type="submission" date="2025-08" db="UniProtKB">
        <authorList>
            <consortium name="RefSeq"/>
        </authorList>
    </citation>
    <scope>IDENTIFICATION</scope>
    <source>
        <strain evidence="9">OHB3-1</strain>
    </source>
</reference>
<keyword evidence="4" id="KW-0255">Endonuclease</keyword>
<gene>
    <name evidence="9" type="primary">LOC111025032</name>
</gene>
<evidence type="ECO:0000256" key="5">
    <source>
        <dbReference type="ARBA" id="ARBA00022801"/>
    </source>
</evidence>
<dbReference type="CDD" id="cd09274">
    <property type="entry name" value="RNase_HI_RT_Ty3"/>
    <property type="match status" value="1"/>
</dbReference>
<dbReference type="Pfam" id="PF17917">
    <property type="entry name" value="RT_RNaseH"/>
    <property type="match status" value="1"/>
</dbReference>
<organism evidence="8 9">
    <name type="scientific">Momordica charantia</name>
    <name type="common">Bitter gourd</name>
    <name type="synonym">Balsam pear</name>
    <dbReference type="NCBI Taxonomy" id="3673"/>
    <lineage>
        <taxon>Eukaryota</taxon>
        <taxon>Viridiplantae</taxon>
        <taxon>Streptophyta</taxon>
        <taxon>Embryophyta</taxon>
        <taxon>Tracheophyta</taxon>
        <taxon>Spermatophyta</taxon>
        <taxon>Magnoliopsida</taxon>
        <taxon>eudicotyledons</taxon>
        <taxon>Gunneridae</taxon>
        <taxon>Pentapetalae</taxon>
        <taxon>rosids</taxon>
        <taxon>fabids</taxon>
        <taxon>Cucurbitales</taxon>
        <taxon>Cucurbitaceae</taxon>
        <taxon>Momordiceae</taxon>
        <taxon>Momordica</taxon>
    </lineage>
</organism>
<accession>A0A6J1DWH3</accession>
<dbReference type="AlphaFoldDB" id="A0A6J1DWH3"/>
<dbReference type="GeneID" id="111025032"/>
<dbReference type="Gene3D" id="3.10.20.370">
    <property type="match status" value="1"/>
</dbReference>
<dbReference type="SUPFAM" id="SSF56672">
    <property type="entry name" value="DNA/RNA polymerases"/>
    <property type="match status" value="1"/>
</dbReference>
<feature type="domain" description="Reverse transcriptase RNase H-like" evidence="7">
    <location>
        <begin position="384"/>
        <end position="482"/>
    </location>
</feature>
<evidence type="ECO:0000313" key="8">
    <source>
        <dbReference type="Proteomes" id="UP000504603"/>
    </source>
</evidence>
<name>A0A6J1DWH3_MOMCH</name>
<protein>
    <submittedName>
        <fullName evidence="9">Uncharacterized protein LOC111025032</fullName>
    </submittedName>
</protein>
<dbReference type="GO" id="GO:0004519">
    <property type="term" value="F:endonuclease activity"/>
    <property type="evidence" value="ECO:0007669"/>
    <property type="project" value="UniProtKB-KW"/>
</dbReference>
<evidence type="ECO:0000313" key="9">
    <source>
        <dbReference type="RefSeq" id="XP_022158578.1"/>
    </source>
</evidence>
<dbReference type="Gene3D" id="2.40.70.10">
    <property type="entry name" value="Acid Proteases"/>
    <property type="match status" value="1"/>
</dbReference>
<evidence type="ECO:0000259" key="7">
    <source>
        <dbReference type="Pfam" id="PF17917"/>
    </source>
</evidence>
<dbReference type="CDD" id="cd00303">
    <property type="entry name" value="retropepsin_like"/>
    <property type="match status" value="1"/>
</dbReference>
<dbReference type="OrthoDB" id="1733993at2759"/>
<dbReference type="InterPro" id="IPR043502">
    <property type="entry name" value="DNA/RNA_pol_sf"/>
</dbReference>
<dbReference type="PANTHER" id="PTHR33067:SF9">
    <property type="entry name" value="RNA-DIRECTED DNA POLYMERASE"/>
    <property type="match status" value="1"/>
</dbReference>
<dbReference type="RefSeq" id="XP_022158578.1">
    <property type="nucleotide sequence ID" value="XM_022302886.1"/>
</dbReference>
<dbReference type="InterPro" id="IPR021109">
    <property type="entry name" value="Peptidase_aspartic_dom_sf"/>
</dbReference>
<dbReference type="InterPro" id="IPR041373">
    <property type="entry name" value="RT_RNaseH"/>
</dbReference>
<evidence type="ECO:0000256" key="1">
    <source>
        <dbReference type="ARBA" id="ARBA00022679"/>
    </source>
</evidence>
<dbReference type="KEGG" id="mcha:111025032"/>
<dbReference type="GO" id="GO:0003964">
    <property type="term" value="F:RNA-directed DNA polymerase activity"/>
    <property type="evidence" value="ECO:0007669"/>
    <property type="project" value="UniProtKB-KW"/>
</dbReference>
<dbReference type="Gene3D" id="3.10.10.10">
    <property type="entry name" value="HIV Type 1 Reverse Transcriptase, subunit A, domain 1"/>
    <property type="match status" value="2"/>
</dbReference>
<keyword evidence="1" id="KW-0808">Transferase</keyword>
<evidence type="ECO:0000256" key="2">
    <source>
        <dbReference type="ARBA" id="ARBA00022695"/>
    </source>
</evidence>
<keyword evidence="8" id="KW-1185">Reference proteome</keyword>
<evidence type="ECO:0000256" key="4">
    <source>
        <dbReference type="ARBA" id="ARBA00022759"/>
    </source>
</evidence>
<dbReference type="Proteomes" id="UP000504603">
    <property type="component" value="Unplaced"/>
</dbReference>
<dbReference type="PANTHER" id="PTHR33067">
    <property type="entry name" value="RNA-DIRECTED DNA POLYMERASE-RELATED"/>
    <property type="match status" value="1"/>
</dbReference>
<sequence length="507" mass="57894">MKDPGSFTISVSIKGHKIGQALCDLEASINLMPLLVHKRLGMRKVRPTTVTFQLADRSIANPEGKIEDVLVQVDKFIFPTDFIVLDFDADEELPIILGRPFLATGRDLMDVHKYAVEYVVLRVLDEAVMESLSAETMLEQHNSEVDNMLDKVDEICQEILYLDCEGDLARSWSIVHESLELEDIKCKQLKPSFDEPPELELKALPQHLKYAYLEASNMLPIIIAANLTTEKENELLAVLKEHWKAIGWTIAYIVRISPSYCMHKIVLEENCKNSVEPQERLNPAMKEVVKKEIIKWLDAGIIYPISDSEWITIAPKDQNRTTFTCPYRTFAFRRMPFGLCNAPATFQRCMMAIFLDLVELLVEVFIDDFLVIGASFVEYWKLLFELMCNASDSAVGAVLAQKKDKLLHPIYYANKTLIEAQINYTTTKKELLAVVFTFEMFRAYLMGEKVIVHTDHAALKYLLTEKDAKPRLIRWILLLQEFDVEIKDKKGSENLVAGHLSRIVGAD</sequence>
<dbReference type="CDD" id="cd01647">
    <property type="entry name" value="RT_LTR"/>
    <property type="match status" value="1"/>
</dbReference>
<evidence type="ECO:0000256" key="6">
    <source>
        <dbReference type="ARBA" id="ARBA00022918"/>
    </source>
</evidence>
<dbReference type="FunFam" id="3.10.20.370:FF:000001">
    <property type="entry name" value="Retrovirus-related Pol polyprotein from transposon 17.6-like protein"/>
    <property type="match status" value="1"/>
</dbReference>
<proteinExistence type="predicted"/>
<keyword evidence="2" id="KW-0548">Nucleotidyltransferase</keyword>
<evidence type="ECO:0000256" key="3">
    <source>
        <dbReference type="ARBA" id="ARBA00022722"/>
    </source>
</evidence>
<keyword evidence="5" id="KW-0378">Hydrolase</keyword>
<keyword evidence="3" id="KW-0540">Nuclease</keyword>
<keyword evidence="6" id="KW-0695">RNA-directed DNA polymerase</keyword>